<sequence length="243" mass="27535">METSCVIELFGLIASHFGNHVFNAYVLTKCISYRKIRVEIVPFVFHGFYLVRGSGFPYGNFLNCRHQISLDENEGLNSLDNLILAARLLANLLVMGSGIMVRAFAQAYRQALANASKSGVAHETVQNIRRGSKMISEPEARQILGITEHSTWEEILQKYDKLFENNAKNGSFYLQSKVHRAKECLEEVYQKKAEGNVASPMPPVKSQRLICAAAENDWYPIEAMPYFLPEALEKFPGVIWIWN</sequence>
<proteinExistence type="predicted"/>
<gene>
    <name evidence="1" type="ORF">D5086_023650</name>
</gene>
<dbReference type="Proteomes" id="UP000309997">
    <property type="component" value="Unassembled WGS sequence"/>
</dbReference>
<accession>A0ACC4BAE0</accession>
<organism evidence="1 2">
    <name type="scientific">Populus alba</name>
    <name type="common">White poplar</name>
    <dbReference type="NCBI Taxonomy" id="43335"/>
    <lineage>
        <taxon>Eukaryota</taxon>
        <taxon>Viridiplantae</taxon>
        <taxon>Streptophyta</taxon>
        <taxon>Embryophyta</taxon>
        <taxon>Tracheophyta</taxon>
        <taxon>Spermatophyta</taxon>
        <taxon>Magnoliopsida</taxon>
        <taxon>eudicotyledons</taxon>
        <taxon>Gunneridae</taxon>
        <taxon>Pentapetalae</taxon>
        <taxon>rosids</taxon>
        <taxon>fabids</taxon>
        <taxon>Malpighiales</taxon>
        <taxon>Salicaceae</taxon>
        <taxon>Saliceae</taxon>
        <taxon>Populus</taxon>
    </lineage>
</organism>
<protein>
    <submittedName>
        <fullName evidence="1">Uncharacterized protein</fullName>
    </submittedName>
</protein>
<keyword evidence="2" id="KW-1185">Reference proteome</keyword>
<dbReference type="EMBL" id="RCHU02000012">
    <property type="protein sequence ID" value="KAL3575549.1"/>
    <property type="molecule type" value="Genomic_DNA"/>
</dbReference>
<evidence type="ECO:0000313" key="1">
    <source>
        <dbReference type="EMBL" id="KAL3575549.1"/>
    </source>
</evidence>
<comment type="caution">
    <text evidence="1">The sequence shown here is derived from an EMBL/GenBank/DDBJ whole genome shotgun (WGS) entry which is preliminary data.</text>
</comment>
<evidence type="ECO:0000313" key="2">
    <source>
        <dbReference type="Proteomes" id="UP000309997"/>
    </source>
</evidence>
<name>A0ACC4BAE0_POPAL</name>
<reference evidence="1 2" key="1">
    <citation type="journal article" date="2024" name="Plant Biotechnol. J.">
        <title>Genome and CRISPR/Cas9 system of a widespread forest tree (Populus alba) in the world.</title>
        <authorList>
            <person name="Liu Y.J."/>
            <person name="Jiang P.F."/>
            <person name="Han X.M."/>
            <person name="Li X.Y."/>
            <person name="Wang H.M."/>
            <person name="Wang Y.J."/>
            <person name="Wang X.X."/>
            <person name="Zeng Q.Y."/>
        </authorList>
    </citation>
    <scope>NUCLEOTIDE SEQUENCE [LARGE SCALE GENOMIC DNA]</scope>
    <source>
        <strain evidence="2">cv. PAL-ZL1</strain>
    </source>
</reference>